<name>A0ABP8KP91_9MICO</name>
<keyword evidence="6" id="KW-1185">Reference proteome</keyword>
<feature type="transmembrane region" description="Helical" evidence="3">
    <location>
        <begin position="29"/>
        <end position="53"/>
    </location>
</feature>
<evidence type="ECO:0000256" key="1">
    <source>
        <dbReference type="ARBA" id="ARBA00006068"/>
    </source>
</evidence>
<dbReference type="InterPro" id="IPR050922">
    <property type="entry name" value="LytR/CpsA/Psr_CW_biosynth"/>
</dbReference>
<sequence>MQSLIEGAPDAGENPTEERRRNRRGTRRVLIVLATVVALVLGGIVAFVGYLGYRVNDNITQEDFLPENRPPVTAPDGTDVPETGIGTNFLVLGADTRPGDAGRSDVIVLVHVPEDASTVQMIHFPRDLWVDIPGRGKDKINAAYAYGREPLLVATMEQLLGIRIHHVARTDFEGFQRMTDAVGGVRVYAEEGGSDGIVEGWNDLDGEQALAFVRERYTLSEGDISRGRRQLAFIKALFLKATSPENITNPLAVARFADAATENLVVDQGLSIRAMTDYAVSLRDIRGGDVVFATAPFSGFGTSPGGASIDVVDEEKMAELGEALRTDTMDEYLDVFVTP</sequence>
<feature type="domain" description="Cell envelope-related transcriptional attenuator" evidence="4">
    <location>
        <begin position="103"/>
        <end position="241"/>
    </location>
</feature>
<keyword evidence="3" id="KW-0812">Transmembrane</keyword>
<dbReference type="InterPro" id="IPR004474">
    <property type="entry name" value="LytR_CpsA_psr"/>
</dbReference>
<dbReference type="PANTHER" id="PTHR33392:SF6">
    <property type="entry name" value="POLYISOPRENYL-TEICHOIC ACID--PEPTIDOGLYCAN TEICHOIC ACID TRANSFERASE TAGU"/>
    <property type="match status" value="1"/>
</dbReference>
<gene>
    <name evidence="5" type="ORF">GCM10023168_31650</name>
</gene>
<protein>
    <recommendedName>
        <fullName evidence="4">Cell envelope-related transcriptional attenuator domain-containing protein</fullName>
    </recommendedName>
</protein>
<evidence type="ECO:0000313" key="5">
    <source>
        <dbReference type="EMBL" id="GAA4411154.1"/>
    </source>
</evidence>
<feature type="region of interest" description="Disordered" evidence="2">
    <location>
        <begin position="1"/>
        <end position="22"/>
    </location>
</feature>
<keyword evidence="3" id="KW-0472">Membrane</keyword>
<dbReference type="Pfam" id="PF03816">
    <property type="entry name" value="LytR_cpsA_psr"/>
    <property type="match status" value="1"/>
</dbReference>
<accession>A0ABP8KP91</accession>
<keyword evidence="3" id="KW-1133">Transmembrane helix</keyword>
<dbReference type="Gene3D" id="3.40.630.190">
    <property type="entry name" value="LCP protein"/>
    <property type="match status" value="1"/>
</dbReference>
<comment type="similarity">
    <text evidence="1">Belongs to the LytR/CpsA/Psr (LCP) family.</text>
</comment>
<dbReference type="PANTHER" id="PTHR33392">
    <property type="entry name" value="POLYISOPRENYL-TEICHOIC ACID--PEPTIDOGLYCAN TEICHOIC ACID TRANSFERASE TAGU"/>
    <property type="match status" value="1"/>
</dbReference>
<reference evidence="6" key="1">
    <citation type="journal article" date="2019" name="Int. J. Syst. Evol. Microbiol.">
        <title>The Global Catalogue of Microorganisms (GCM) 10K type strain sequencing project: providing services to taxonomists for standard genome sequencing and annotation.</title>
        <authorList>
            <consortium name="The Broad Institute Genomics Platform"/>
            <consortium name="The Broad Institute Genome Sequencing Center for Infectious Disease"/>
            <person name="Wu L."/>
            <person name="Ma J."/>
        </authorList>
    </citation>
    <scope>NUCLEOTIDE SEQUENCE [LARGE SCALE GENOMIC DNA]</scope>
    <source>
        <strain evidence="6">JCM 17809</strain>
    </source>
</reference>
<dbReference type="EMBL" id="BAABGM010000022">
    <property type="protein sequence ID" value="GAA4411154.1"/>
    <property type="molecule type" value="Genomic_DNA"/>
</dbReference>
<proteinExistence type="inferred from homology"/>
<evidence type="ECO:0000256" key="3">
    <source>
        <dbReference type="SAM" id="Phobius"/>
    </source>
</evidence>
<comment type="caution">
    <text evidence="5">The sequence shown here is derived from an EMBL/GenBank/DDBJ whole genome shotgun (WGS) entry which is preliminary data.</text>
</comment>
<evidence type="ECO:0000313" key="6">
    <source>
        <dbReference type="Proteomes" id="UP001500945"/>
    </source>
</evidence>
<evidence type="ECO:0000256" key="2">
    <source>
        <dbReference type="SAM" id="MobiDB-lite"/>
    </source>
</evidence>
<dbReference type="Proteomes" id="UP001500945">
    <property type="component" value="Unassembled WGS sequence"/>
</dbReference>
<evidence type="ECO:0000259" key="4">
    <source>
        <dbReference type="Pfam" id="PF03816"/>
    </source>
</evidence>
<dbReference type="NCBIfam" id="TIGR00350">
    <property type="entry name" value="lytR_cpsA_psr"/>
    <property type="match status" value="1"/>
</dbReference>
<organism evidence="5 6">
    <name type="scientific">Fodinibacter luteus</name>
    <dbReference type="NCBI Taxonomy" id="552064"/>
    <lineage>
        <taxon>Bacteria</taxon>
        <taxon>Bacillati</taxon>
        <taxon>Actinomycetota</taxon>
        <taxon>Actinomycetes</taxon>
        <taxon>Micrococcales</taxon>
        <taxon>Intrasporangiaceae</taxon>
        <taxon>Fodinibacter (ex Wang et al. 2009)</taxon>
    </lineage>
</organism>